<reference evidence="3 4" key="1">
    <citation type="journal article" date="2024" name="IMA Fungus">
        <title>Apiospora arundinis, a panoply of carbohydrate-active enzymes and secondary metabolites.</title>
        <authorList>
            <person name="Sorensen T."/>
            <person name="Petersen C."/>
            <person name="Muurmann A.T."/>
            <person name="Christiansen J.V."/>
            <person name="Brundto M.L."/>
            <person name="Overgaard C.K."/>
            <person name="Boysen A.T."/>
            <person name="Wollenberg R.D."/>
            <person name="Larsen T.O."/>
            <person name="Sorensen J.L."/>
            <person name="Nielsen K.L."/>
            <person name="Sondergaard T.E."/>
        </authorList>
    </citation>
    <scope>NUCLEOTIDE SEQUENCE [LARGE SCALE GENOMIC DNA]</scope>
    <source>
        <strain evidence="3 4">AAU 773</strain>
    </source>
</reference>
<organism evidence="3 4">
    <name type="scientific">Apiospora arundinis</name>
    <dbReference type="NCBI Taxonomy" id="335852"/>
    <lineage>
        <taxon>Eukaryota</taxon>
        <taxon>Fungi</taxon>
        <taxon>Dikarya</taxon>
        <taxon>Ascomycota</taxon>
        <taxon>Pezizomycotina</taxon>
        <taxon>Sordariomycetes</taxon>
        <taxon>Xylariomycetidae</taxon>
        <taxon>Amphisphaeriales</taxon>
        <taxon>Apiosporaceae</taxon>
        <taxon>Apiospora</taxon>
    </lineage>
</organism>
<feature type="region of interest" description="Disordered" evidence="1">
    <location>
        <begin position="374"/>
        <end position="414"/>
    </location>
</feature>
<evidence type="ECO:0000313" key="3">
    <source>
        <dbReference type="EMBL" id="KAK8859989.1"/>
    </source>
</evidence>
<evidence type="ECO:0000256" key="1">
    <source>
        <dbReference type="SAM" id="MobiDB-lite"/>
    </source>
</evidence>
<feature type="compositionally biased region" description="Low complexity" evidence="1">
    <location>
        <begin position="381"/>
        <end position="395"/>
    </location>
</feature>
<proteinExistence type="predicted"/>
<accession>A0ABR2IAH5</accession>
<dbReference type="EMBL" id="JAPCWZ010000006">
    <property type="protein sequence ID" value="KAK8859989.1"/>
    <property type="molecule type" value="Genomic_DNA"/>
</dbReference>
<gene>
    <name evidence="3" type="ORF">PGQ11_010723</name>
</gene>
<keyword evidence="4" id="KW-1185">Reference proteome</keyword>
<evidence type="ECO:0008006" key="5">
    <source>
        <dbReference type="Google" id="ProtNLM"/>
    </source>
</evidence>
<sequence>MVNPTLAVFAASSLFTNVLIVNAFSIPAEVAASLAARNGADIEFKDSCNTKYGGVTAKEMIEKAIEFAPKVAEAGAKGLDIPIKNYKGTLTDAEKKKPDYDRTIKTFQALFWPVPPAGPNACKGKPAPNTKPSPKRLELANRLEKIQASLQRLKATSPSKPPPIIIHCDDTYWMTENEANKDENKGKVKQAKPNKTLGKGKKWYYDTDRNEWLDRSQGPCDNAKAGMTLINDDAAQKAGLKERMTFCPAFLKVQQGRTALWDLKKNDLPDKCTNSKGETRDWDIKCFSNLIGRNYLHEFMHTRTFYDEKNYFKDQNWPEGQSSTKAYEWDPAHGLAEADTKKSIADTVATKNIDTITLWSLAMYYSDYEWHNGGKPKKIGGSRPSTPTTPGKKSTSPPPPGKKNSKRQGIYSSA</sequence>
<evidence type="ECO:0000313" key="4">
    <source>
        <dbReference type="Proteomes" id="UP001390339"/>
    </source>
</evidence>
<protein>
    <recommendedName>
        <fullName evidence="5">Metalloprotease</fullName>
    </recommendedName>
</protein>
<keyword evidence="2" id="KW-0732">Signal</keyword>
<dbReference type="Proteomes" id="UP001390339">
    <property type="component" value="Unassembled WGS sequence"/>
</dbReference>
<evidence type="ECO:0000256" key="2">
    <source>
        <dbReference type="SAM" id="SignalP"/>
    </source>
</evidence>
<feature type="chain" id="PRO_5045717275" description="Metalloprotease" evidence="2">
    <location>
        <begin position="24"/>
        <end position="414"/>
    </location>
</feature>
<feature type="signal peptide" evidence="2">
    <location>
        <begin position="1"/>
        <end position="23"/>
    </location>
</feature>
<comment type="caution">
    <text evidence="3">The sequence shown here is derived from an EMBL/GenBank/DDBJ whole genome shotgun (WGS) entry which is preliminary data.</text>
</comment>
<name>A0ABR2IAH5_9PEZI</name>